<dbReference type="InterPro" id="IPR050545">
    <property type="entry name" value="Mycobact_MmpL"/>
</dbReference>
<evidence type="ECO:0000313" key="3">
    <source>
        <dbReference type="Proteomes" id="UP000231658"/>
    </source>
</evidence>
<dbReference type="STRING" id="1867952.MTBPR1_30018"/>
<name>A0A1C3RH98_9PROT</name>
<dbReference type="SUPFAM" id="SSF82866">
    <property type="entry name" value="Multidrug efflux transporter AcrB transmembrane domain"/>
    <property type="match status" value="2"/>
</dbReference>
<accession>A0A1C3RH98</accession>
<gene>
    <name evidence="2" type="ORF">MTBPR1_30018</name>
</gene>
<keyword evidence="1" id="KW-0472">Membrane</keyword>
<feature type="transmembrane region" description="Helical" evidence="1">
    <location>
        <begin position="238"/>
        <end position="256"/>
    </location>
</feature>
<dbReference type="PANTHER" id="PTHR33406:SF13">
    <property type="entry name" value="MEMBRANE PROTEIN YDFJ"/>
    <property type="match status" value="1"/>
</dbReference>
<feature type="transmembrane region" description="Helical" evidence="1">
    <location>
        <begin position="401"/>
        <end position="420"/>
    </location>
</feature>
<feature type="transmembrane region" description="Helical" evidence="1">
    <location>
        <begin position="648"/>
        <end position="667"/>
    </location>
</feature>
<dbReference type="AlphaFoldDB" id="A0A1C3RH98"/>
<dbReference type="Proteomes" id="UP000231658">
    <property type="component" value="Unassembled WGS sequence"/>
</dbReference>
<feature type="transmembrane region" description="Helical" evidence="1">
    <location>
        <begin position="679"/>
        <end position="699"/>
    </location>
</feature>
<feature type="transmembrane region" description="Helical" evidence="1">
    <location>
        <begin position="623"/>
        <end position="642"/>
    </location>
</feature>
<keyword evidence="1" id="KW-1133">Transmembrane helix</keyword>
<feature type="transmembrane region" description="Helical" evidence="1">
    <location>
        <begin position="597"/>
        <end position="616"/>
    </location>
</feature>
<keyword evidence="3" id="KW-1185">Reference proteome</keyword>
<feature type="transmembrane region" description="Helical" evidence="1">
    <location>
        <begin position="705"/>
        <end position="725"/>
    </location>
</feature>
<dbReference type="PANTHER" id="PTHR33406">
    <property type="entry name" value="MEMBRANE PROTEIN MJ1562-RELATED"/>
    <property type="match status" value="1"/>
</dbReference>
<dbReference type="EMBL" id="FLYE01000023">
    <property type="protein sequence ID" value="SCA56648.1"/>
    <property type="molecule type" value="Genomic_DNA"/>
</dbReference>
<reference evidence="2 3" key="1">
    <citation type="submission" date="2016-07" db="EMBL/GenBank/DDBJ databases">
        <authorList>
            <person name="Lefevre C.T."/>
        </authorList>
    </citation>
    <scope>NUCLEOTIDE SEQUENCE [LARGE SCALE GENOMIC DNA]</scope>
    <source>
        <strain evidence="2">PR1</strain>
    </source>
</reference>
<keyword evidence="1" id="KW-0812">Transmembrane</keyword>
<sequence>MRRLGTITWALVLLLCLFIIGLRFQNTLPIETDFLSLLPDEEQSEWVRQANSLMKEEVTQRVVILVKAKEFETAKSFANEIVKQLAPYADLNKQQDQIQDFGKTLFKYRANLLSDQDRKWLGNGQGEKVSKRALAQIMSPFGLSDGKLIKEDPYLLLPAYLASRPKLKKNFKIKDGWDLIGDHIVLVFKLRGQAFNQNFQDEFVSAYESLKTPNGVEILKTGAVFYGQRGIEQAQSEATLIGAISLSGIILLNIIFLRSIRPILLSLLAISSGIIGGLGVCLLLFGKLHLMAFIFGAGLIGIAVDYTFHYCCDGLGEEKSNSVLRTQNIARPLTFGVISSSLGFLILATAPFPGLQQIAIFATAGLIMAYLTVMCIYPLIDKSTGVMHFKRLWGFDRNWSLIIAGVSILGALAGATLFHIDDDVRRLQSLPLDLKAEEDQIRNITGLDNATRILLVHGKNEQDVLQLEENLLPKLSNIQGKGDIIGFQAMAQLIPSIKKQKENRDLVQNTLLGEKLDKHLSHIGMTRKNNIYGEALYLDPEGFLPEFRLAPSVHLIRLSGVTNTEALIDLASNHENVRLVDQVKNISETLGKYRERAILLIGFSCLIIWAFLVKNYGFKNASIILSVPISAVVLTPFIASIFGESFTFFNAMALLLVLAIGLDYALFSHEASSEKYSGVMIANGLSAASTIMAFGLLALSDMYAIHAFGMTILIGISIAYALAPLTHIKKQEDKSYE</sequence>
<protein>
    <submittedName>
        <fullName evidence="2">Putative RND superfamily drug exporter</fullName>
    </submittedName>
</protein>
<proteinExistence type="predicted"/>
<evidence type="ECO:0000256" key="1">
    <source>
        <dbReference type="SAM" id="Phobius"/>
    </source>
</evidence>
<dbReference type="Gene3D" id="1.20.1640.10">
    <property type="entry name" value="Multidrug efflux transporter AcrB transmembrane domain"/>
    <property type="match status" value="2"/>
</dbReference>
<evidence type="ECO:0000313" key="2">
    <source>
        <dbReference type="EMBL" id="SCA56648.1"/>
    </source>
</evidence>
<dbReference type="GO" id="GO:0005886">
    <property type="term" value="C:plasma membrane"/>
    <property type="evidence" value="ECO:0007669"/>
    <property type="project" value="TreeGrafter"/>
</dbReference>
<feature type="transmembrane region" description="Helical" evidence="1">
    <location>
        <begin position="333"/>
        <end position="352"/>
    </location>
</feature>
<feature type="transmembrane region" description="Helical" evidence="1">
    <location>
        <begin position="263"/>
        <end position="285"/>
    </location>
</feature>
<feature type="transmembrane region" description="Helical" evidence="1">
    <location>
        <begin position="291"/>
        <end position="312"/>
    </location>
</feature>
<feature type="transmembrane region" description="Helical" evidence="1">
    <location>
        <begin position="358"/>
        <end position="380"/>
    </location>
</feature>
<organism evidence="2 3">
    <name type="scientific">Candidatus Terasakiella magnetica</name>
    <dbReference type="NCBI Taxonomy" id="1867952"/>
    <lineage>
        <taxon>Bacteria</taxon>
        <taxon>Pseudomonadati</taxon>
        <taxon>Pseudomonadota</taxon>
        <taxon>Alphaproteobacteria</taxon>
        <taxon>Rhodospirillales</taxon>
        <taxon>Terasakiellaceae</taxon>
        <taxon>Terasakiella</taxon>
    </lineage>
</organism>